<dbReference type="EMBL" id="CP157355">
    <property type="protein sequence ID" value="XBM00564.1"/>
    <property type="molecule type" value="Genomic_DNA"/>
</dbReference>
<dbReference type="NCBIfam" id="TIGR00738">
    <property type="entry name" value="rrf2_super"/>
    <property type="match status" value="1"/>
</dbReference>
<evidence type="ECO:0000313" key="2">
    <source>
        <dbReference type="EMBL" id="XBM00564.1"/>
    </source>
</evidence>
<dbReference type="Pfam" id="PF02082">
    <property type="entry name" value="Rrf2"/>
    <property type="match status" value="1"/>
</dbReference>
<dbReference type="AlphaFoldDB" id="A0AAU7F9L3"/>
<dbReference type="GO" id="GO:0003700">
    <property type="term" value="F:DNA-binding transcription factor activity"/>
    <property type="evidence" value="ECO:0007669"/>
    <property type="project" value="TreeGrafter"/>
</dbReference>
<dbReference type="PROSITE" id="PS51197">
    <property type="entry name" value="HTH_RRF2_2"/>
    <property type="match status" value="1"/>
</dbReference>
<proteinExistence type="predicted"/>
<dbReference type="PANTHER" id="PTHR33221">
    <property type="entry name" value="WINGED HELIX-TURN-HELIX TRANSCRIPTIONAL REGULATOR, RRF2 FAMILY"/>
    <property type="match status" value="1"/>
</dbReference>
<dbReference type="RefSeq" id="WP_348944910.1">
    <property type="nucleotide sequence ID" value="NZ_CP157355.1"/>
</dbReference>
<reference evidence="2" key="1">
    <citation type="submission" date="2024-05" db="EMBL/GenBank/DDBJ databases">
        <authorList>
            <person name="Yang L."/>
            <person name="Pan L."/>
        </authorList>
    </citation>
    <scope>NUCLEOTIDE SEQUENCE</scope>
    <source>
        <strain evidence="2">FCG-7</strain>
    </source>
</reference>
<accession>A0AAU7F9L3</accession>
<protein>
    <submittedName>
        <fullName evidence="2">Rrf2 family transcriptional regulator</fullName>
    </submittedName>
</protein>
<dbReference type="InterPro" id="IPR036388">
    <property type="entry name" value="WH-like_DNA-bd_sf"/>
</dbReference>
<sequence length="167" mass="18648">MYPKYDFIGENVMRLNVFTDYCLRTLIYVAIKDGGVVTRGEIAQAYAISDNHLMKVVNYLSRQGFIDTMRGKGGGMRLARPAAQIGVGALVRLCEADSPMVECFDREHNHCNIVSVCRLKHVLHEALQAMYAVLDRYTLADLINKPDELNAIFVITLRPAGVAIAEQ</sequence>
<dbReference type="PANTHER" id="PTHR33221:SF4">
    <property type="entry name" value="HTH-TYPE TRANSCRIPTIONAL REPRESSOR NSRR"/>
    <property type="match status" value="1"/>
</dbReference>
<dbReference type="GO" id="GO:0005829">
    <property type="term" value="C:cytosol"/>
    <property type="evidence" value="ECO:0007669"/>
    <property type="project" value="TreeGrafter"/>
</dbReference>
<dbReference type="GO" id="GO:0003677">
    <property type="term" value="F:DNA binding"/>
    <property type="evidence" value="ECO:0007669"/>
    <property type="project" value="UniProtKB-KW"/>
</dbReference>
<organism evidence="2">
    <name type="scientific">Chitinibacter mangrovi</name>
    <dbReference type="NCBI Taxonomy" id="3153927"/>
    <lineage>
        <taxon>Bacteria</taxon>
        <taxon>Pseudomonadati</taxon>
        <taxon>Pseudomonadota</taxon>
        <taxon>Betaproteobacteria</taxon>
        <taxon>Neisseriales</taxon>
        <taxon>Chitinibacteraceae</taxon>
        <taxon>Chitinibacter</taxon>
    </lineage>
</organism>
<dbReference type="KEGG" id="cmav:ABHF33_16160"/>
<evidence type="ECO:0000256" key="1">
    <source>
        <dbReference type="ARBA" id="ARBA00023125"/>
    </source>
</evidence>
<dbReference type="InterPro" id="IPR036390">
    <property type="entry name" value="WH_DNA-bd_sf"/>
</dbReference>
<dbReference type="SUPFAM" id="SSF46785">
    <property type="entry name" value="Winged helix' DNA-binding domain"/>
    <property type="match status" value="1"/>
</dbReference>
<dbReference type="Gene3D" id="1.10.10.10">
    <property type="entry name" value="Winged helix-like DNA-binding domain superfamily/Winged helix DNA-binding domain"/>
    <property type="match status" value="1"/>
</dbReference>
<name>A0AAU7F9L3_9NEIS</name>
<keyword evidence="1" id="KW-0238">DNA-binding</keyword>
<dbReference type="InterPro" id="IPR000944">
    <property type="entry name" value="Tscrpt_reg_Rrf2"/>
</dbReference>
<gene>
    <name evidence="2" type="ORF">ABHF33_16160</name>
</gene>